<name>A0A6U2ZWD3_9EUKA</name>
<feature type="transmembrane region" description="Helical" evidence="6">
    <location>
        <begin position="289"/>
        <end position="310"/>
    </location>
</feature>
<keyword evidence="2 6" id="KW-0812">Transmembrane</keyword>
<dbReference type="GO" id="GO:0046873">
    <property type="term" value="F:metal ion transmembrane transporter activity"/>
    <property type="evidence" value="ECO:0007669"/>
    <property type="project" value="InterPro"/>
</dbReference>
<dbReference type="Pfam" id="PF02535">
    <property type="entry name" value="Zip"/>
    <property type="match status" value="1"/>
</dbReference>
<dbReference type="InterPro" id="IPR003689">
    <property type="entry name" value="ZIP"/>
</dbReference>
<gene>
    <name evidence="7" type="ORF">LGLO00237_LOCUS18327</name>
</gene>
<reference evidence="7" key="1">
    <citation type="submission" date="2021-01" db="EMBL/GenBank/DDBJ databases">
        <authorList>
            <person name="Corre E."/>
            <person name="Pelletier E."/>
            <person name="Niang G."/>
            <person name="Scheremetjew M."/>
            <person name="Finn R."/>
            <person name="Kale V."/>
            <person name="Holt S."/>
            <person name="Cochrane G."/>
            <person name="Meng A."/>
            <person name="Brown T."/>
            <person name="Cohen L."/>
        </authorList>
    </citation>
    <scope>NUCLEOTIDE SEQUENCE</scope>
    <source>
        <strain evidence="7">CCCM811</strain>
    </source>
</reference>
<evidence type="ECO:0000256" key="6">
    <source>
        <dbReference type="SAM" id="Phobius"/>
    </source>
</evidence>
<feature type="transmembrane region" description="Helical" evidence="6">
    <location>
        <begin position="263"/>
        <end position="283"/>
    </location>
</feature>
<evidence type="ECO:0000256" key="1">
    <source>
        <dbReference type="ARBA" id="ARBA00004141"/>
    </source>
</evidence>
<evidence type="ECO:0000256" key="5">
    <source>
        <dbReference type="SAM" id="MobiDB-lite"/>
    </source>
</evidence>
<feature type="transmembrane region" description="Helical" evidence="6">
    <location>
        <begin position="77"/>
        <end position="98"/>
    </location>
</feature>
<evidence type="ECO:0000256" key="2">
    <source>
        <dbReference type="ARBA" id="ARBA00022692"/>
    </source>
</evidence>
<dbReference type="GO" id="GO:0016020">
    <property type="term" value="C:membrane"/>
    <property type="evidence" value="ECO:0007669"/>
    <property type="project" value="UniProtKB-SubCell"/>
</dbReference>
<sequence>MGNAAPNRPHRIHPRCPTDDDPYLHPQTLPFSERVGPALIMTVPPMLSLFVGWFLASVRCPCSKGGDDGCMGLLRRLSSGLLLGVVCTEIVPSTVLTIHEAEPVMVLAPILGIIISILVVRGIDLLSTVQSSPLAPHKHKLSLHLDDSREDNPLSTPLLTSMRPIYKSHEYTEKKANNGSTNGSEKDVYLPMEQQTATSEGSLGPALKLLVNCVLDGLVLGTSLVENFDSTGWSLSAAVTIETVVLGMSFTAGASKSSNHQKLGYNMIIALGFPVGTIFGLLLTEKFQFNTFFFLTVLGFTAGILMDIVLEDLMREVYLGDLIKELYVDESGAIRRKPSPSRWTHMLSETTSTFFFYIGFTWCLVSETLLE</sequence>
<keyword evidence="4 6" id="KW-0472">Membrane</keyword>
<feature type="region of interest" description="Disordered" evidence="5">
    <location>
        <begin position="1"/>
        <end position="21"/>
    </location>
</feature>
<organism evidence="7">
    <name type="scientific">Lotharella globosa</name>
    <dbReference type="NCBI Taxonomy" id="91324"/>
    <lineage>
        <taxon>Eukaryota</taxon>
        <taxon>Sar</taxon>
        <taxon>Rhizaria</taxon>
        <taxon>Cercozoa</taxon>
        <taxon>Chlorarachniophyceae</taxon>
        <taxon>Lotharella</taxon>
    </lineage>
</organism>
<protein>
    <submittedName>
        <fullName evidence="7">Uncharacterized protein</fullName>
    </submittedName>
</protein>
<dbReference type="AlphaFoldDB" id="A0A6U2ZWD3"/>
<proteinExistence type="predicted"/>
<comment type="subcellular location">
    <subcellularLocation>
        <location evidence="1">Membrane</location>
        <topology evidence="1">Multi-pass membrane protein</topology>
    </subcellularLocation>
</comment>
<dbReference type="EMBL" id="HBIV01025532">
    <property type="protein sequence ID" value="CAE0666715.1"/>
    <property type="molecule type" value="Transcribed_RNA"/>
</dbReference>
<accession>A0A6U2ZWD3</accession>
<evidence type="ECO:0000256" key="4">
    <source>
        <dbReference type="ARBA" id="ARBA00023136"/>
    </source>
</evidence>
<feature type="transmembrane region" description="Helical" evidence="6">
    <location>
        <begin position="104"/>
        <end position="123"/>
    </location>
</feature>
<evidence type="ECO:0000313" key="7">
    <source>
        <dbReference type="EMBL" id="CAE0666715.1"/>
    </source>
</evidence>
<feature type="transmembrane region" description="Helical" evidence="6">
    <location>
        <begin position="35"/>
        <end position="56"/>
    </location>
</feature>
<keyword evidence="3 6" id="KW-1133">Transmembrane helix</keyword>
<evidence type="ECO:0000256" key="3">
    <source>
        <dbReference type="ARBA" id="ARBA00022989"/>
    </source>
</evidence>